<dbReference type="Gene3D" id="3.90.79.10">
    <property type="entry name" value="Nucleoside Triphosphate Pyrophosphohydrolase"/>
    <property type="match status" value="1"/>
</dbReference>
<gene>
    <name evidence="5" type="ORF">DNHGIG_29100</name>
</gene>
<proteinExistence type="inferred from homology"/>
<dbReference type="SUPFAM" id="SSF55811">
    <property type="entry name" value="Nudix"/>
    <property type="match status" value="1"/>
</dbReference>
<dbReference type="PRINTS" id="PR00502">
    <property type="entry name" value="NUDIXFAMILY"/>
</dbReference>
<dbReference type="InterPro" id="IPR000086">
    <property type="entry name" value="NUDIX_hydrolase_dom"/>
</dbReference>
<dbReference type="PROSITE" id="PS00893">
    <property type="entry name" value="NUDIX_BOX"/>
    <property type="match status" value="1"/>
</dbReference>
<evidence type="ECO:0000256" key="1">
    <source>
        <dbReference type="ARBA" id="ARBA00005582"/>
    </source>
</evidence>
<keyword evidence="6" id="KW-1185">Reference proteome</keyword>
<dbReference type="PROSITE" id="PS51462">
    <property type="entry name" value="NUDIX"/>
    <property type="match status" value="1"/>
</dbReference>
<dbReference type="InterPro" id="IPR020084">
    <property type="entry name" value="NUDIX_hydrolase_CS"/>
</dbReference>
<evidence type="ECO:0000256" key="2">
    <source>
        <dbReference type="ARBA" id="ARBA00022801"/>
    </source>
</evidence>
<dbReference type="AlphaFoldDB" id="A0AAV4LHP8"/>
<dbReference type="Proteomes" id="UP001057291">
    <property type="component" value="Unassembled WGS sequence"/>
</dbReference>
<organism evidence="5 6">
    <name type="scientific">Collibacillus ludicampi</name>
    <dbReference type="NCBI Taxonomy" id="2771369"/>
    <lineage>
        <taxon>Bacteria</taxon>
        <taxon>Bacillati</taxon>
        <taxon>Bacillota</taxon>
        <taxon>Bacilli</taxon>
        <taxon>Bacillales</taxon>
        <taxon>Alicyclobacillaceae</taxon>
        <taxon>Collibacillus</taxon>
    </lineage>
</organism>
<feature type="domain" description="Nudix hydrolase" evidence="4">
    <location>
        <begin position="1"/>
        <end position="130"/>
    </location>
</feature>
<dbReference type="InterPro" id="IPR015797">
    <property type="entry name" value="NUDIX_hydrolase-like_dom_sf"/>
</dbReference>
<dbReference type="RefSeq" id="WP_282200352.1">
    <property type="nucleotide sequence ID" value="NZ_BOQE01000001.1"/>
</dbReference>
<dbReference type="CDD" id="cd03673">
    <property type="entry name" value="NUDIX_Ap6A_hydrolase"/>
    <property type="match status" value="1"/>
</dbReference>
<dbReference type="Pfam" id="PF00293">
    <property type="entry name" value="NUDIX"/>
    <property type="match status" value="1"/>
</dbReference>
<evidence type="ECO:0000313" key="6">
    <source>
        <dbReference type="Proteomes" id="UP001057291"/>
    </source>
</evidence>
<keyword evidence="2 3" id="KW-0378">Hydrolase</keyword>
<name>A0AAV4LHP8_9BACL</name>
<sequence length="141" mass="16003">MEQTAGGVVYRIQNGRLEVLLIHDRFGYISIPKGHLEDDETVEEAALREIEEETGIRGRIVGEPLGVIEYDYRLGGRSGRKHVTYFLVEAVSGETAAQLEEIRDVMWYPLDTVSELHKKRGYENNQAIIEEAVNRLKGMIS</sequence>
<reference evidence="5" key="1">
    <citation type="journal article" date="2023" name="Int. J. Syst. Evol. Microbiol.">
        <title>Collibacillus ludicampi gen. nov., sp. nov., a new soil bacterium of the family Alicyclobacillaceae.</title>
        <authorList>
            <person name="Jojima T."/>
            <person name="Ioku Y."/>
            <person name="Fukuta Y."/>
            <person name="Shirasaka N."/>
            <person name="Matsumura Y."/>
            <person name="Mori M."/>
        </authorList>
    </citation>
    <scope>NUCLEOTIDE SEQUENCE</scope>
    <source>
        <strain evidence="5">TP075</strain>
    </source>
</reference>
<evidence type="ECO:0000259" key="4">
    <source>
        <dbReference type="PROSITE" id="PS51462"/>
    </source>
</evidence>
<evidence type="ECO:0000313" key="5">
    <source>
        <dbReference type="EMBL" id="GIM47361.1"/>
    </source>
</evidence>
<dbReference type="EMBL" id="BOQE01000001">
    <property type="protein sequence ID" value="GIM47361.1"/>
    <property type="molecule type" value="Genomic_DNA"/>
</dbReference>
<protein>
    <recommendedName>
        <fullName evidence="4">Nudix hydrolase domain-containing protein</fullName>
    </recommendedName>
</protein>
<dbReference type="PANTHER" id="PTHR43736:SF1">
    <property type="entry name" value="DIHYDRONEOPTERIN TRIPHOSPHATE DIPHOSPHATASE"/>
    <property type="match status" value="1"/>
</dbReference>
<comment type="caution">
    <text evidence="5">The sequence shown here is derived from an EMBL/GenBank/DDBJ whole genome shotgun (WGS) entry which is preliminary data.</text>
</comment>
<dbReference type="InterPro" id="IPR020476">
    <property type="entry name" value="Nudix_hydrolase"/>
</dbReference>
<accession>A0AAV4LHP8</accession>
<dbReference type="GO" id="GO:0016787">
    <property type="term" value="F:hydrolase activity"/>
    <property type="evidence" value="ECO:0007669"/>
    <property type="project" value="UniProtKB-KW"/>
</dbReference>
<comment type="similarity">
    <text evidence="1 3">Belongs to the Nudix hydrolase family.</text>
</comment>
<evidence type="ECO:0000256" key="3">
    <source>
        <dbReference type="RuleBase" id="RU003476"/>
    </source>
</evidence>
<dbReference type="PANTHER" id="PTHR43736">
    <property type="entry name" value="ADP-RIBOSE PYROPHOSPHATASE"/>
    <property type="match status" value="1"/>
</dbReference>